<dbReference type="GO" id="GO:0006301">
    <property type="term" value="P:DNA damage tolerance"/>
    <property type="evidence" value="ECO:0007669"/>
    <property type="project" value="InterPro"/>
</dbReference>
<dbReference type="InterPro" id="IPR001841">
    <property type="entry name" value="Znf_RING"/>
</dbReference>
<evidence type="ECO:0000256" key="4">
    <source>
        <dbReference type="PROSITE-ProRule" id="PRU00175"/>
    </source>
</evidence>
<dbReference type="InterPro" id="IPR017907">
    <property type="entry name" value="Znf_RING_CS"/>
</dbReference>
<dbReference type="Pfam" id="PF13445">
    <property type="entry name" value="zf-RING_UBOX"/>
    <property type="match status" value="1"/>
</dbReference>
<dbReference type="GO" id="GO:0008270">
    <property type="term" value="F:zinc ion binding"/>
    <property type="evidence" value="ECO:0007669"/>
    <property type="project" value="UniProtKB-KW"/>
</dbReference>
<dbReference type="GO" id="GO:0061630">
    <property type="term" value="F:ubiquitin protein ligase activity"/>
    <property type="evidence" value="ECO:0007669"/>
    <property type="project" value="InterPro"/>
</dbReference>
<dbReference type="GO" id="GO:0005634">
    <property type="term" value="C:nucleus"/>
    <property type="evidence" value="ECO:0007669"/>
    <property type="project" value="TreeGrafter"/>
</dbReference>
<proteinExistence type="predicted"/>
<dbReference type="Gene3D" id="3.30.40.10">
    <property type="entry name" value="Zinc/RING finger domain, C3HC4 (zinc finger)"/>
    <property type="match status" value="1"/>
</dbReference>
<organism evidence="6 7">
    <name type="scientific">Folsomia candida</name>
    <name type="common">Springtail</name>
    <dbReference type="NCBI Taxonomy" id="158441"/>
    <lineage>
        <taxon>Eukaryota</taxon>
        <taxon>Metazoa</taxon>
        <taxon>Ecdysozoa</taxon>
        <taxon>Arthropoda</taxon>
        <taxon>Hexapoda</taxon>
        <taxon>Collembola</taxon>
        <taxon>Entomobryomorpha</taxon>
        <taxon>Isotomoidea</taxon>
        <taxon>Isotomidae</taxon>
        <taxon>Proisotominae</taxon>
        <taxon>Folsomia</taxon>
    </lineage>
</organism>
<dbReference type="PROSITE" id="PS50089">
    <property type="entry name" value="ZF_RING_2"/>
    <property type="match status" value="1"/>
</dbReference>
<reference evidence="6 7" key="1">
    <citation type="submission" date="2015-12" db="EMBL/GenBank/DDBJ databases">
        <title>The genome of Folsomia candida.</title>
        <authorList>
            <person name="Faddeeva A."/>
            <person name="Derks M.F."/>
            <person name="Anvar Y."/>
            <person name="Smit S."/>
            <person name="Van Straalen N."/>
            <person name="Roelofs D."/>
        </authorList>
    </citation>
    <scope>NUCLEOTIDE SEQUENCE [LARGE SCALE GENOMIC DNA]</scope>
    <source>
        <strain evidence="6 7">VU population</strain>
        <tissue evidence="6">Whole body</tissue>
    </source>
</reference>
<dbReference type="EMBL" id="LNIX01000001">
    <property type="protein sequence ID" value="OXA64816.1"/>
    <property type="molecule type" value="Genomic_DNA"/>
</dbReference>
<dbReference type="Proteomes" id="UP000198287">
    <property type="component" value="Unassembled WGS sequence"/>
</dbReference>
<sequence>MGDDDVSSGSINITDCLNQILDFSEAQLTCSICSDLMDNPVAVACGHIFCSICIEDWFESILNLKIITLLQVSNIRFQTKENCPSCREACPGGEHSEGVVAIGEYLRYLKPLIISRDKEQYRSVRRSLSAVIAPTERMEEQPGAEASIKFEKKRAATMENFMRERLLSIKTESEYCSLEVALILVKCALAKQDVDQEEFLTDIQKFSKFPQMVIEKYMSHPIMTDIDHQYAPKIRKKKFVLEWPTSRSWIQILTVLFLGVVSYFTLEGLEEEGFNLLSESLLRAISLLNVYIDLVRYFQ</sequence>
<feature type="domain" description="RING-type" evidence="5">
    <location>
        <begin position="30"/>
        <end position="87"/>
    </location>
</feature>
<dbReference type="SMART" id="SM00184">
    <property type="entry name" value="RING"/>
    <property type="match status" value="1"/>
</dbReference>
<evidence type="ECO:0000256" key="3">
    <source>
        <dbReference type="ARBA" id="ARBA00022833"/>
    </source>
</evidence>
<dbReference type="GO" id="GO:0097505">
    <property type="term" value="C:Rad6-Rad18 complex"/>
    <property type="evidence" value="ECO:0007669"/>
    <property type="project" value="TreeGrafter"/>
</dbReference>
<name>A0A226F7H5_FOLCA</name>
<keyword evidence="7" id="KW-1185">Reference proteome</keyword>
<dbReference type="SUPFAM" id="SSF57850">
    <property type="entry name" value="RING/U-box"/>
    <property type="match status" value="1"/>
</dbReference>
<protein>
    <submittedName>
        <fullName evidence="6">Tripartite motif-containing protein 65</fullName>
    </submittedName>
</protein>
<dbReference type="GO" id="GO:0006513">
    <property type="term" value="P:protein monoubiquitination"/>
    <property type="evidence" value="ECO:0007669"/>
    <property type="project" value="InterPro"/>
</dbReference>
<evidence type="ECO:0000313" key="6">
    <source>
        <dbReference type="EMBL" id="OXA64816.1"/>
    </source>
</evidence>
<dbReference type="InterPro" id="IPR027370">
    <property type="entry name" value="Znf-RING_euk"/>
</dbReference>
<evidence type="ECO:0000256" key="1">
    <source>
        <dbReference type="ARBA" id="ARBA00022723"/>
    </source>
</evidence>
<dbReference type="InterPro" id="IPR039577">
    <property type="entry name" value="Rad18"/>
</dbReference>
<gene>
    <name evidence="6" type="ORF">Fcan01_03107</name>
</gene>
<evidence type="ECO:0000259" key="5">
    <source>
        <dbReference type="PROSITE" id="PS50089"/>
    </source>
</evidence>
<keyword evidence="3" id="KW-0862">Zinc</keyword>
<keyword evidence="1" id="KW-0479">Metal-binding</keyword>
<keyword evidence="2 4" id="KW-0863">Zinc-finger</keyword>
<comment type="caution">
    <text evidence="6">The sequence shown here is derived from an EMBL/GenBank/DDBJ whole genome shotgun (WGS) entry which is preliminary data.</text>
</comment>
<accession>A0A226F7H5</accession>
<dbReference type="PROSITE" id="PS00518">
    <property type="entry name" value="ZF_RING_1"/>
    <property type="match status" value="1"/>
</dbReference>
<evidence type="ECO:0000256" key="2">
    <source>
        <dbReference type="ARBA" id="ARBA00022771"/>
    </source>
</evidence>
<dbReference type="PANTHER" id="PTHR14134:SF2">
    <property type="entry name" value="E3 UBIQUITIN-PROTEIN LIGASE RAD18"/>
    <property type="match status" value="1"/>
</dbReference>
<dbReference type="AlphaFoldDB" id="A0A226F7H5"/>
<dbReference type="PANTHER" id="PTHR14134">
    <property type="entry name" value="E3 UBIQUITIN-PROTEIN LIGASE RAD18"/>
    <property type="match status" value="1"/>
</dbReference>
<evidence type="ECO:0000313" key="7">
    <source>
        <dbReference type="Proteomes" id="UP000198287"/>
    </source>
</evidence>
<dbReference type="InterPro" id="IPR013083">
    <property type="entry name" value="Znf_RING/FYVE/PHD"/>
</dbReference>
<dbReference type="GO" id="GO:0003697">
    <property type="term" value="F:single-stranded DNA binding"/>
    <property type="evidence" value="ECO:0007669"/>
    <property type="project" value="InterPro"/>
</dbReference>